<dbReference type="PANTHER" id="PTHR10174">
    <property type="entry name" value="ALPHA-TOCOPHEROL TRANSFER PROTEIN-RELATED"/>
    <property type="match status" value="1"/>
</dbReference>
<dbReference type="PANTHER" id="PTHR10174:SF216">
    <property type="entry name" value="CRAL-TRIO DOMAIN-CONTAINING PROTEIN-RELATED"/>
    <property type="match status" value="1"/>
</dbReference>
<comment type="caution">
    <text evidence="2">The sequence shown here is derived from an EMBL/GenBank/DDBJ whole genome shotgun (WGS) entry which is preliminary data.</text>
</comment>
<evidence type="ECO:0000259" key="1">
    <source>
        <dbReference type="PROSITE" id="PS50191"/>
    </source>
</evidence>
<dbReference type="EMBL" id="JADBJN010000003">
    <property type="protein sequence ID" value="KAG5673221.1"/>
    <property type="molecule type" value="Genomic_DNA"/>
</dbReference>
<protein>
    <recommendedName>
        <fullName evidence="1">CRAL-TRIO domain-containing protein</fullName>
    </recommendedName>
</protein>
<name>A0A9J6BUK7_POLVA</name>
<dbReference type="Gene3D" id="1.20.5.1200">
    <property type="entry name" value="Alpha-tocopherol transfer"/>
    <property type="match status" value="1"/>
</dbReference>
<dbReference type="GO" id="GO:0016020">
    <property type="term" value="C:membrane"/>
    <property type="evidence" value="ECO:0007669"/>
    <property type="project" value="TreeGrafter"/>
</dbReference>
<dbReference type="AlphaFoldDB" id="A0A9J6BUK7"/>
<dbReference type="InterPro" id="IPR036865">
    <property type="entry name" value="CRAL-TRIO_dom_sf"/>
</dbReference>
<dbReference type="InterPro" id="IPR001251">
    <property type="entry name" value="CRAL-TRIO_dom"/>
</dbReference>
<sequence>MALNIRPLSKELQQVAYDELNEVPERLAEDITAIRLWMSQNTNLKSRTDDQFIVSFLRGCKFSLEKAKKKIEMFYRARTETPEFFANRDVNDKKLQEIMDNGFILPLPVDESKIEPRVILTRLGHYDTNRFSFLEIMKVSYLMGDITLRDSDVTVIAGHVNVVDLRNCGLNLMSQITPTVIKKLSSLLEPFPIRIKAIHLVYPPRAIDTAFRVLNSVAHEKVRNRIYVHDNFEQLFEKHPGLKHHLPSELGGTNSNLPTIISNWKKTLIAHHQWFIDDSQYRYNGINENQVQNGMFGAQGSFRSLDFD</sequence>
<reference evidence="2" key="1">
    <citation type="submission" date="2021-03" db="EMBL/GenBank/DDBJ databases">
        <title>Chromosome level genome of the anhydrobiotic midge Polypedilum vanderplanki.</title>
        <authorList>
            <person name="Yoshida Y."/>
            <person name="Kikawada T."/>
            <person name="Gusev O."/>
        </authorList>
    </citation>
    <scope>NUCLEOTIDE SEQUENCE</scope>
    <source>
        <strain evidence="2">NIAS01</strain>
        <tissue evidence="2">Whole body or cell culture</tissue>
    </source>
</reference>
<dbReference type="Proteomes" id="UP001107558">
    <property type="component" value="Chromosome 3"/>
</dbReference>
<dbReference type="PROSITE" id="PS50191">
    <property type="entry name" value="CRAL_TRIO"/>
    <property type="match status" value="1"/>
</dbReference>
<evidence type="ECO:0000313" key="3">
    <source>
        <dbReference type="Proteomes" id="UP001107558"/>
    </source>
</evidence>
<dbReference type="PRINTS" id="PR00180">
    <property type="entry name" value="CRETINALDHBP"/>
</dbReference>
<feature type="domain" description="CRAL-TRIO" evidence="1">
    <location>
        <begin position="91"/>
        <end position="258"/>
    </location>
</feature>
<dbReference type="InterPro" id="IPR036273">
    <property type="entry name" value="CRAL/TRIO_N_dom_sf"/>
</dbReference>
<dbReference type="GO" id="GO:1902936">
    <property type="term" value="F:phosphatidylinositol bisphosphate binding"/>
    <property type="evidence" value="ECO:0007669"/>
    <property type="project" value="TreeGrafter"/>
</dbReference>
<dbReference type="Gene3D" id="1.10.8.20">
    <property type="entry name" value="N-terminal domain of phosphatidylinositol transfer protein sec14p"/>
    <property type="match status" value="1"/>
</dbReference>
<dbReference type="SMART" id="SM01100">
    <property type="entry name" value="CRAL_TRIO_N"/>
    <property type="match status" value="1"/>
</dbReference>
<keyword evidence="3" id="KW-1185">Reference proteome</keyword>
<dbReference type="Gene3D" id="3.40.525.10">
    <property type="entry name" value="CRAL-TRIO lipid binding domain"/>
    <property type="match status" value="1"/>
</dbReference>
<proteinExistence type="predicted"/>
<dbReference type="Pfam" id="PF00650">
    <property type="entry name" value="CRAL_TRIO"/>
    <property type="match status" value="1"/>
</dbReference>
<dbReference type="SUPFAM" id="SSF46938">
    <property type="entry name" value="CRAL/TRIO N-terminal domain"/>
    <property type="match status" value="1"/>
</dbReference>
<gene>
    <name evidence="2" type="ORF">PVAND_003285</name>
</gene>
<dbReference type="SUPFAM" id="SSF52087">
    <property type="entry name" value="CRAL/TRIO domain"/>
    <property type="match status" value="1"/>
</dbReference>
<organism evidence="2 3">
    <name type="scientific">Polypedilum vanderplanki</name>
    <name type="common">Sleeping chironomid midge</name>
    <dbReference type="NCBI Taxonomy" id="319348"/>
    <lineage>
        <taxon>Eukaryota</taxon>
        <taxon>Metazoa</taxon>
        <taxon>Ecdysozoa</taxon>
        <taxon>Arthropoda</taxon>
        <taxon>Hexapoda</taxon>
        <taxon>Insecta</taxon>
        <taxon>Pterygota</taxon>
        <taxon>Neoptera</taxon>
        <taxon>Endopterygota</taxon>
        <taxon>Diptera</taxon>
        <taxon>Nematocera</taxon>
        <taxon>Chironomoidea</taxon>
        <taxon>Chironomidae</taxon>
        <taxon>Chironominae</taxon>
        <taxon>Polypedilum</taxon>
        <taxon>Polypedilum</taxon>
    </lineage>
</organism>
<dbReference type="InterPro" id="IPR011074">
    <property type="entry name" value="CRAL/TRIO_N_dom"/>
</dbReference>
<dbReference type="OrthoDB" id="6682367at2759"/>
<accession>A0A9J6BUK7</accession>
<evidence type="ECO:0000313" key="2">
    <source>
        <dbReference type="EMBL" id="KAG5673221.1"/>
    </source>
</evidence>
<dbReference type="CDD" id="cd00170">
    <property type="entry name" value="SEC14"/>
    <property type="match status" value="1"/>
</dbReference>